<name>A0A9X0DQ45_9HELO</name>
<sequence length="229" mass="23475">MISNQNTIPAAADLEFPRSTQPQPPADLSDLADLVQDQSSNVMAGRYKSPSPISDRELELVFDSEKLKLQDDGGEHSEGKAAAECTNIAGSGGVSIIEVSGTPIDTENGNSQSSSKLMGTVNSSGVSIIEVSGTLVGAENGDSQGSSKSTGIASSGGVPIMEDSSSLVVGENGEYLAASEPTMIATSSDGSNIHRETVIYCVQSLDNVDDANDAAAFRATMIATSSVLP</sequence>
<gene>
    <name evidence="2" type="ORF">OCU04_002387</name>
</gene>
<evidence type="ECO:0000256" key="1">
    <source>
        <dbReference type="SAM" id="MobiDB-lite"/>
    </source>
</evidence>
<comment type="caution">
    <text evidence="2">The sequence shown here is derived from an EMBL/GenBank/DDBJ whole genome shotgun (WGS) entry which is preliminary data.</text>
</comment>
<accession>A0A9X0DQ45</accession>
<protein>
    <submittedName>
        <fullName evidence="2">Uncharacterized protein</fullName>
    </submittedName>
</protein>
<evidence type="ECO:0000313" key="2">
    <source>
        <dbReference type="EMBL" id="KAJ8068688.1"/>
    </source>
</evidence>
<feature type="region of interest" description="Disordered" evidence="1">
    <location>
        <begin position="1"/>
        <end position="28"/>
    </location>
</feature>
<reference evidence="2" key="1">
    <citation type="submission" date="2022-11" db="EMBL/GenBank/DDBJ databases">
        <title>Genome Resource of Sclerotinia nivalis Strain SnTB1, a Plant Pathogen Isolated from American Ginseng.</title>
        <authorList>
            <person name="Fan S."/>
        </authorList>
    </citation>
    <scope>NUCLEOTIDE SEQUENCE</scope>
    <source>
        <strain evidence="2">SnTB1</strain>
    </source>
</reference>
<dbReference type="EMBL" id="JAPEIS010000002">
    <property type="protein sequence ID" value="KAJ8068688.1"/>
    <property type="molecule type" value="Genomic_DNA"/>
</dbReference>
<dbReference type="AlphaFoldDB" id="A0A9X0DQ45"/>
<evidence type="ECO:0000313" key="3">
    <source>
        <dbReference type="Proteomes" id="UP001152300"/>
    </source>
</evidence>
<proteinExistence type="predicted"/>
<keyword evidence="3" id="KW-1185">Reference proteome</keyword>
<organism evidence="2 3">
    <name type="scientific">Sclerotinia nivalis</name>
    <dbReference type="NCBI Taxonomy" id="352851"/>
    <lineage>
        <taxon>Eukaryota</taxon>
        <taxon>Fungi</taxon>
        <taxon>Dikarya</taxon>
        <taxon>Ascomycota</taxon>
        <taxon>Pezizomycotina</taxon>
        <taxon>Leotiomycetes</taxon>
        <taxon>Helotiales</taxon>
        <taxon>Sclerotiniaceae</taxon>
        <taxon>Sclerotinia</taxon>
    </lineage>
</organism>
<dbReference type="Proteomes" id="UP001152300">
    <property type="component" value="Unassembled WGS sequence"/>
</dbReference>